<dbReference type="PROSITE" id="PS00184">
    <property type="entry name" value="GARS"/>
    <property type="match status" value="1"/>
</dbReference>
<evidence type="ECO:0000256" key="2">
    <source>
        <dbReference type="ARBA" id="ARBA00001946"/>
    </source>
</evidence>
<evidence type="ECO:0000256" key="14">
    <source>
        <dbReference type="HAMAP-Rule" id="MF_00138"/>
    </source>
</evidence>
<keyword evidence="8 15" id="KW-0067">ATP-binding</keyword>
<evidence type="ECO:0000259" key="16">
    <source>
        <dbReference type="PROSITE" id="PS50975"/>
    </source>
</evidence>
<comment type="similarity">
    <text evidence="11 14">Belongs to the GARS family.</text>
</comment>
<evidence type="ECO:0000256" key="9">
    <source>
        <dbReference type="ARBA" id="ARBA00022842"/>
    </source>
</evidence>
<dbReference type="GO" id="GO:0005524">
    <property type="term" value="F:ATP binding"/>
    <property type="evidence" value="ECO:0007669"/>
    <property type="project" value="UniProtKB-UniRule"/>
</dbReference>
<proteinExistence type="inferred from homology"/>
<evidence type="ECO:0000256" key="4">
    <source>
        <dbReference type="ARBA" id="ARBA00013255"/>
    </source>
</evidence>
<keyword evidence="9" id="KW-0460">Magnesium</keyword>
<evidence type="ECO:0000256" key="10">
    <source>
        <dbReference type="ARBA" id="ARBA00023211"/>
    </source>
</evidence>
<dbReference type="PROSITE" id="PS50975">
    <property type="entry name" value="ATP_GRASP"/>
    <property type="match status" value="1"/>
</dbReference>
<comment type="pathway">
    <text evidence="3 14">Purine metabolism; IMP biosynthesis via de novo pathway; N(1)-(5-phospho-D-ribosyl)glycinamide from 5-phospho-alpha-D-ribose 1-diphosphate: step 2/2.</text>
</comment>
<comment type="caution">
    <text evidence="17">The sequence shown here is derived from an EMBL/GenBank/DDBJ whole genome shotgun (WGS) entry which is preliminary data.</text>
</comment>
<evidence type="ECO:0000256" key="3">
    <source>
        <dbReference type="ARBA" id="ARBA00005174"/>
    </source>
</evidence>
<dbReference type="SMART" id="SM01210">
    <property type="entry name" value="GARS_C"/>
    <property type="match status" value="1"/>
</dbReference>
<dbReference type="InterPro" id="IPR037123">
    <property type="entry name" value="PRibGlycinamide_synth_C_sf"/>
</dbReference>
<evidence type="ECO:0000313" key="17">
    <source>
        <dbReference type="EMBL" id="MFC6825368.1"/>
    </source>
</evidence>
<dbReference type="InterPro" id="IPR000115">
    <property type="entry name" value="PRibGlycinamide_synth"/>
</dbReference>
<dbReference type="Gene3D" id="3.30.1490.20">
    <property type="entry name" value="ATP-grasp fold, A domain"/>
    <property type="match status" value="1"/>
</dbReference>
<dbReference type="GO" id="GO:0004637">
    <property type="term" value="F:phosphoribosylamine-glycine ligase activity"/>
    <property type="evidence" value="ECO:0007669"/>
    <property type="project" value="UniProtKB-UniRule"/>
</dbReference>
<comment type="cofactor">
    <cofactor evidence="2">
        <name>Mg(2+)</name>
        <dbReference type="ChEBI" id="CHEBI:18420"/>
    </cofactor>
</comment>
<evidence type="ECO:0000256" key="6">
    <source>
        <dbReference type="ARBA" id="ARBA00022741"/>
    </source>
</evidence>
<evidence type="ECO:0000256" key="8">
    <source>
        <dbReference type="ARBA" id="ARBA00022840"/>
    </source>
</evidence>
<keyword evidence="10" id="KW-0464">Manganese</keyword>
<dbReference type="Pfam" id="PF02843">
    <property type="entry name" value="GARS_C"/>
    <property type="match status" value="1"/>
</dbReference>
<dbReference type="SUPFAM" id="SSF51246">
    <property type="entry name" value="Rudiment single hybrid motif"/>
    <property type="match status" value="1"/>
</dbReference>
<dbReference type="PANTHER" id="PTHR43472">
    <property type="entry name" value="PHOSPHORIBOSYLAMINE--GLYCINE LIGASE"/>
    <property type="match status" value="1"/>
</dbReference>
<dbReference type="Gene3D" id="3.30.470.20">
    <property type="entry name" value="ATP-grasp fold, B domain"/>
    <property type="match status" value="1"/>
</dbReference>
<dbReference type="Pfam" id="PF01071">
    <property type="entry name" value="GARS_A"/>
    <property type="match status" value="1"/>
</dbReference>
<protein>
    <recommendedName>
        <fullName evidence="4 14">Phosphoribosylamine--glycine ligase</fullName>
        <ecNumber evidence="4 14">6.3.4.13</ecNumber>
    </recommendedName>
    <alternativeName>
        <fullName evidence="14">GARS</fullName>
    </alternativeName>
    <alternativeName>
        <fullName evidence="12 14">Glycinamide ribonucleotide synthetase</fullName>
    </alternativeName>
    <alternativeName>
        <fullName evidence="13 14">Phosphoribosylglycinamide synthetase</fullName>
    </alternativeName>
</protein>
<dbReference type="Pfam" id="PF02844">
    <property type="entry name" value="GARS_N"/>
    <property type="match status" value="1"/>
</dbReference>
<organism evidence="17 18">
    <name type="scientific">Halopelagius fulvigenes</name>
    <dbReference type="NCBI Taxonomy" id="1198324"/>
    <lineage>
        <taxon>Archaea</taxon>
        <taxon>Methanobacteriati</taxon>
        <taxon>Methanobacteriota</taxon>
        <taxon>Stenosarchaea group</taxon>
        <taxon>Halobacteria</taxon>
        <taxon>Halobacteriales</taxon>
        <taxon>Haloferacaceae</taxon>
    </lineage>
</organism>
<dbReference type="HAMAP" id="MF_00138">
    <property type="entry name" value="GARS"/>
    <property type="match status" value="1"/>
</dbReference>
<dbReference type="AlphaFoldDB" id="A0ABD5TXM4"/>
<evidence type="ECO:0000256" key="7">
    <source>
        <dbReference type="ARBA" id="ARBA00022755"/>
    </source>
</evidence>
<evidence type="ECO:0000256" key="13">
    <source>
        <dbReference type="ARBA" id="ARBA00042864"/>
    </source>
</evidence>
<dbReference type="InterPro" id="IPR020559">
    <property type="entry name" value="PRibGlycinamide_synth_CS"/>
</dbReference>
<dbReference type="InterPro" id="IPR020562">
    <property type="entry name" value="PRibGlycinamide_synth_N"/>
</dbReference>
<evidence type="ECO:0000256" key="15">
    <source>
        <dbReference type="PROSITE-ProRule" id="PRU00409"/>
    </source>
</evidence>
<dbReference type="InterPro" id="IPR011054">
    <property type="entry name" value="Rudment_hybrid_motif"/>
</dbReference>
<dbReference type="NCBIfam" id="TIGR00877">
    <property type="entry name" value="purD"/>
    <property type="match status" value="1"/>
</dbReference>
<reference evidence="17 18" key="1">
    <citation type="journal article" date="2019" name="Int. J. Syst. Evol. Microbiol.">
        <title>The Global Catalogue of Microorganisms (GCM) 10K type strain sequencing project: providing services to taxonomists for standard genome sequencing and annotation.</title>
        <authorList>
            <consortium name="The Broad Institute Genomics Platform"/>
            <consortium name="The Broad Institute Genome Sequencing Center for Infectious Disease"/>
            <person name="Wu L."/>
            <person name="Ma J."/>
        </authorList>
    </citation>
    <scope>NUCLEOTIDE SEQUENCE [LARGE SCALE GENOMIC DNA]</scope>
    <source>
        <strain evidence="17 18">YIM 94188</strain>
    </source>
</reference>
<dbReference type="InterPro" id="IPR020560">
    <property type="entry name" value="PRibGlycinamide_synth_C-dom"/>
</dbReference>
<keyword evidence="6 15" id="KW-0547">Nucleotide-binding</keyword>
<dbReference type="SMART" id="SM01209">
    <property type="entry name" value="GARS_A"/>
    <property type="match status" value="1"/>
</dbReference>
<dbReference type="PANTHER" id="PTHR43472:SF1">
    <property type="entry name" value="PHOSPHORIBOSYLAMINE--GLYCINE LIGASE, CHLOROPLASTIC"/>
    <property type="match status" value="1"/>
</dbReference>
<dbReference type="Gene3D" id="3.40.50.20">
    <property type="match status" value="1"/>
</dbReference>
<keyword evidence="5 14" id="KW-0436">Ligase</keyword>
<evidence type="ECO:0000256" key="1">
    <source>
        <dbReference type="ARBA" id="ARBA00001936"/>
    </source>
</evidence>
<keyword evidence="7 14" id="KW-0658">Purine biosynthesis</keyword>
<dbReference type="InterPro" id="IPR016185">
    <property type="entry name" value="PreATP-grasp_dom_sf"/>
</dbReference>
<accession>A0ABD5TXM4</accession>
<dbReference type="InterPro" id="IPR011761">
    <property type="entry name" value="ATP-grasp"/>
</dbReference>
<gene>
    <name evidence="14 17" type="primary">purD</name>
    <name evidence="17" type="ORF">ACFQEV_10285</name>
</gene>
<dbReference type="SUPFAM" id="SSF56059">
    <property type="entry name" value="Glutathione synthetase ATP-binding domain-like"/>
    <property type="match status" value="1"/>
</dbReference>
<feature type="domain" description="ATP-grasp" evidence="16">
    <location>
        <begin position="111"/>
        <end position="312"/>
    </location>
</feature>
<comment type="cofactor">
    <cofactor evidence="1">
        <name>Mn(2+)</name>
        <dbReference type="ChEBI" id="CHEBI:29035"/>
    </cofactor>
</comment>
<comment type="catalytic activity">
    <reaction evidence="14">
        <text>5-phospho-beta-D-ribosylamine + glycine + ATP = N(1)-(5-phospho-beta-D-ribosyl)glycinamide + ADP + phosphate + H(+)</text>
        <dbReference type="Rhea" id="RHEA:17453"/>
        <dbReference type="ChEBI" id="CHEBI:15378"/>
        <dbReference type="ChEBI" id="CHEBI:30616"/>
        <dbReference type="ChEBI" id="CHEBI:43474"/>
        <dbReference type="ChEBI" id="CHEBI:57305"/>
        <dbReference type="ChEBI" id="CHEBI:58681"/>
        <dbReference type="ChEBI" id="CHEBI:143788"/>
        <dbReference type="ChEBI" id="CHEBI:456216"/>
        <dbReference type="EC" id="6.3.4.13"/>
    </reaction>
</comment>
<evidence type="ECO:0000256" key="12">
    <source>
        <dbReference type="ARBA" id="ARBA00042242"/>
    </source>
</evidence>
<dbReference type="InterPro" id="IPR013815">
    <property type="entry name" value="ATP_grasp_subdomain_1"/>
</dbReference>
<dbReference type="SUPFAM" id="SSF52440">
    <property type="entry name" value="PreATP-grasp domain"/>
    <property type="match status" value="1"/>
</dbReference>
<evidence type="ECO:0000256" key="5">
    <source>
        <dbReference type="ARBA" id="ARBA00022598"/>
    </source>
</evidence>
<dbReference type="EMBL" id="JBHSXH010000015">
    <property type="protein sequence ID" value="MFC6825368.1"/>
    <property type="molecule type" value="Genomic_DNA"/>
</dbReference>
<dbReference type="GO" id="GO:0006189">
    <property type="term" value="P:'de novo' IMP biosynthetic process"/>
    <property type="evidence" value="ECO:0007669"/>
    <property type="project" value="UniProtKB-UniRule"/>
</dbReference>
<dbReference type="Proteomes" id="UP001596408">
    <property type="component" value="Unassembled WGS sequence"/>
</dbReference>
<dbReference type="EC" id="6.3.4.13" evidence="4 14"/>
<sequence length="430" mass="45887">MTETALLVGGGGREHAIARALTADSDCELYACASNRNPGIASLSAGFEQISETAAEDIVAYAADVGADVAVVGPESALEAGVADALDDAGVYTFGPKAEEARIETDKAFQRRFMEEEEIPGCPDFAVFEDVEAACEYIDEYDGDVAVKPAGLTGGKGVKVTGDQVTKEEAKEYLRESEYEEIVLEERLVGEEFTVQAFVANGEVHPTPAVQDHKRAYEGDEGPNTGGMGSYTDAAPQLPFMTADDYADAVDVLEATVEALPDYKGVLYGQFMLTAEGVKVIEFNARFGDPEAMNTLPVLETSFLDVVTAARDGEEIPRLEFAGKATVCKYAVPEGYPTDPDSGAKVTVDEENVGDALLFYASVDAREDGVYTTTSRSFAVVGVADSIEEAEKRAEEGLAAAGEGVRIRHDIGRPELVQKRIDHAAELRGE</sequence>
<evidence type="ECO:0000256" key="11">
    <source>
        <dbReference type="ARBA" id="ARBA00038345"/>
    </source>
</evidence>
<keyword evidence="18" id="KW-1185">Reference proteome</keyword>
<dbReference type="Gene3D" id="3.90.600.10">
    <property type="entry name" value="Phosphoribosylglycinamide synthetase, C-terminal domain"/>
    <property type="match status" value="1"/>
</dbReference>
<evidence type="ECO:0000313" key="18">
    <source>
        <dbReference type="Proteomes" id="UP001596408"/>
    </source>
</evidence>
<dbReference type="RefSeq" id="WP_379695530.1">
    <property type="nucleotide sequence ID" value="NZ_JBHSXH010000015.1"/>
</dbReference>
<dbReference type="InterPro" id="IPR020561">
    <property type="entry name" value="PRibGlycinamid_synth_ATP-grasp"/>
</dbReference>
<name>A0ABD5TXM4_9EURY</name>